<dbReference type="InterPro" id="IPR029056">
    <property type="entry name" value="Ribokinase-like"/>
</dbReference>
<name>A0A9W6LZY0_9MICO</name>
<keyword evidence="6 9" id="KW-0460">Magnesium</keyword>
<feature type="binding site" evidence="9">
    <location>
        <position position="315"/>
    </location>
    <ligand>
        <name>K(+)</name>
        <dbReference type="ChEBI" id="CHEBI:29103"/>
    </ligand>
</feature>
<dbReference type="InterPro" id="IPR011877">
    <property type="entry name" value="Ribokinase"/>
</dbReference>
<dbReference type="GO" id="GO:0005524">
    <property type="term" value="F:ATP binding"/>
    <property type="evidence" value="ECO:0007669"/>
    <property type="project" value="UniProtKB-UniRule"/>
</dbReference>
<reference evidence="11" key="1">
    <citation type="journal article" date="2014" name="Int. J. Syst. Evol. Microbiol.">
        <title>Complete genome sequence of Corynebacterium casei LMG S-19264T (=DSM 44701T), isolated from a smear-ripened cheese.</title>
        <authorList>
            <consortium name="US DOE Joint Genome Institute (JGI-PGF)"/>
            <person name="Walter F."/>
            <person name="Albersmeier A."/>
            <person name="Kalinowski J."/>
            <person name="Ruckert C."/>
        </authorList>
    </citation>
    <scope>NUCLEOTIDE SEQUENCE</scope>
    <source>
        <strain evidence="11">VKM Ac-1401</strain>
    </source>
</reference>
<comment type="caution">
    <text evidence="11">The sequence shown here is derived from an EMBL/GenBank/DDBJ whole genome shotgun (WGS) entry which is preliminary data.</text>
</comment>
<feature type="binding site" evidence="9">
    <location>
        <position position="306"/>
    </location>
    <ligand>
        <name>K(+)</name>
        <dbReference type="ChEBI" id="CHEBI:29103"/>
    </ligand>
</feature>
<dbReference type="Gene3D" id="3.40.1190.20">
    <property type="match status" value="1"/>
</dbReference>
<keyword evidence="3 9" id="KW-0547">Nucleotide-binding</keyword>
<comment type="subcellular location">
    <subcellularLocation>
        <location evidence="9">Cytoplasm</location>
    </subcellularLocation>
</comment>
<feature type="binding site" evidence="9">
    <location>
        <position position="311"/>
    </location>
    <ligand>
        <name>K(+)</name>
        <dbReference type="ChEBI" id="CHEBI:29103"/>
    </ligand>
</feature>
<feature type="binding site" evidence="9">
    <location>
        <position position="278"/>
    </location>
    <ligand>
        <name>substrate</name>
    </ligand>
</feature>
<dbReference type="EC" id="2.7.1.15" evidence="9"/>
<comment type="cofactor">
    <cofactor evidence="9">
        <name>Mg(2+)</name>
        <dbReference type="ChEBI" id="CHEBI:18420"/>
    </cofactor>
    <text evidence="9">Requires a divalent cation, most likely magnesium in vivo, as an electrophilic catalyst to aid phosphoryl group transfer. It is the chelate of the metal and the nucleotide that is the actual substrate.</text>
</comment>
<dbReference type="CDD" id="cd01174">
    <property type="entry name" value="ribokinase"/>
    <property type="match status" value="1"/>
</dbReference>
<dbReference type="PANTHER" id="PTHR10584:SF166">
    <property type="entry name" value="RIBOKINASE"/>
    <property type="match status" value="1"/>
</dbReference>
<evidence type="ECO:0000256" key="7">
    <source>
        <dbReference type="ARBA" id="ARBA00022958"/>
    </source>
</evidence>
<evidence type="ECO:0000256" key="3">
    <source>
        <dbReference type="ARBA" id="ARBA00022741"/>
    </source>
</evidence>
<dbReference type="PANTHER" id="PTHR10584">
    <property type="entry name" value="SUGAR KINASE"/>
    <property type="match status" value="1"/>
</dbReference>
<dbReference type="EMBL" id="BSEN01000006">
    <property type="protein sequence ID" value="GLJ76172.1"/>
    <property type="molecule type" value="Genomic_DNA"/>
</dbReference>
<feature type="binding site" evidence="9">
    <location>
        <begin position="246"/>
        <end position="251"/>
    </location>
    <ligand>
        <name>ATP</name>
        <dbReference type="ChEBI" id="CHEBI:30616"/>
    </ligand>
</feature>
<organism evidence="11 12">
    <name type="scientific">Leifsonia poae</name>
    <dbReference type="NCBI Taxonomy" id="110933"/>
    <lineage>
        <taxon>Bacteria</taxon>
        <taxon>Bacillati</taxon>
        <taxon>Actinomycetota</taxon>
        <taxon>Actinomycetes</taxon>
        <taxon>Micrococcales</taxon>
        <taxon>Microbacteriaceae</taxon>
        <taxon>Leifsonia</taxon>
    </lineage>
</organism>
<keyword evidence="4 9" id="KW-0418">Kinase</keyword>
<accession>A0A9W6LZY0</accession>
<dbReference type="InterPro" id="IPR011611">
    <property type="entry name" value="PfkB_dom"/>
</dbReference>
<dbReference type="GO" id="GO:0019303">
    <property type="term" value="P:D-ribose catabolic process"/>
    <property type="evidence" value="ECO:0007669"/>
    <property type="project" value="UniProtKB-UniRule"/>
</dbReference>
<evidence type="ECO:0000313" key="12">
    <source>
        <dbReference type="Proteomes" id="UP001142372"/>
    </source>
</evidence>
<feature type="binding site" evidence="9">
    <location>
        <begin position="53"/>
        <end position="57"/>
    </location>
    <ligand>
        <name>substrate</name>
    </ligand>
</feature>
<comment type="pathway">
    <text evidence="9">Carbohydrate metabolism; D-ribose degradation; D-ribose 5-phosphate from beta-D-ribopyranose: step 2/2.</text>
</comment>
<proteinExistence type="inferred from homology"/>
<feature type="binding site" evidence="9">
    <location>
        <position position="154"/>
    </location>
    <ligand>
        <name>substrate</name>
    </ligand>
</feature>
<reference evidence="11" key="2">
    <citation type="submission" date="2023-01" db="EMBL/GenBank/DDBJ databases">
        <authorList>
            <person name="Sun Q."/>
            <person name="Evtushenko L."/>
        </authorList>
    </citation>
    <scope>NUCLEOTIDE SEQUENCE</scope>
    <source>
        <strain evidence="11">VKM Ac-1401</strain>
    </source>
</reference>
<dbReference type="AlphaFoldDB" id="A0A9W6LZY0"/>
<comment type="caution">
    <text evidence="9">Lacks conserved residue(s) required for the propagation of feature annotation.</text>
</comment>
<evidence type="ECO:0000259" key="10">
    <source>
        <dbReference type="Pfam" id="PF00294"/>
    </source>
</evidence>
<feature type="binding site" evidence="9">
    <location>
        <begin position="277"/>
        <end position="278"/>
    </location>
    <ligand>
        <name>ATP</name>
        <dbReference type="ChEBI" id="CHEBI:30616"/>
    </ligand>
</feature>
<dbReference type="InterPro" id="IPR002139">
    <property type="entry name" value="Ribo/fructo_kinase"/>
</dbReference>
<dbReference type="Pfam" id="PF00294">
    <property type="entry name" value="PfkB"/>
    <property type="match status" value="1"/>
</dbReference>
<keyword evidence="12" id="KW-1185">Reference proteome</keyword>
<feature type="binding site" evidence="9">
    <location>
        <position position="309"/>
    </location>
    <ligand>
        <name>K(+)</name>
        <dbReference type="ChEBI" id="CHEBI:29103"/>
    </ligand>
</feature>
<dbReference type="HAMAP" id="MF_01987">
    <property type="entry name" value="Ribokinase"/>
    <property type="match status" value="1"/>
</dbReference>
<dbReference type="GO" id="GO:0004747">
    <property type="term" value="F:ribokinase activity"/>
    <property type="evidence" value="ECO:0007669"/>
    <property type="project" value="UniProtKB-UniRule"/>
</dbReference>
<feature type="binding site" evidence="9">
    <location>
        <begin position="25"/>
        <end position="27"/>
    </location>
    <ligand>
        <name>substrate</name>
    </ligand>
</feature>
<keyword evidence="5 9" id="KW-0067">ATP-binding</keyword>
<feature type="binding site" evidence="9">
    <location>
        <position position="272"/>
    </location>
    <ligand>
        <name>K(+)</name>
        <dbReference type="ChEBI" id="CHEBI:29103"/>
    </ligand>
</feature>
<comment type="subunit">
    <text evidence="9">Homodimer.</text>
</comment>
<feature type="binding site" evidence="9">
    <location>
        <position position="274"/>
    </location>
    <ligand>
        <name>K(+)</name>
        <dbReference type="ChEBI" id="CHEBI:29103"/>
    </ligand>
</feature>
<keyword evidence="2 9" id="KW-0479">Metal-binding</keyword>
<evidence type="ECO:0000256" key="6">
    <source>
        <dbReference type="ARBA" id="ARBA00022842"/>
    </source>
</evidence>
<keyword evidence="9" id="KW-0963">Cytoplasm</keyword>
<comment type="catalytic activity">
    <reaction evidence="9">
        <text>D-ribose + ATP = D-ribose 5-phosphate + ADP + H(+)</text>
        <dbReference type="Rhea" id="RHEA:13697"/>
        <dbReference type="ChEBI" id="CHEBI:15378"/>
        <dbReference type="ChEBI" id="CHEBI:30616"/>
        <dbReference type="ChEBI" id="CHEBI:47013"/>
        <dbReference type="ChEBI" id="CHEBI:78346"/>
        <dbReference type="ChEBI" id="CHEBI:456216"/>
        <dbReference type="EC" id="2.7.1.15"/>
    </reaction>
</comment>
<comment type="similarity">
    <text evidence="9">Belongs to the carbohydrate kinase PfkB family. Ribokinase subfamily.</text>
</comment>
<evidence type="ECO:0000256" key="5">
    <source>
        <dbReference type="ARBA" id="ARBA00022840"/>
    </source>
</evidence>
<sequence length="335" mass="34103">METFHEEVHMARAERSTVFVFGSINADTCYRVPSLPLPGQTVLASSADASPGGKGANQAIASSCAGAPTFMIGAVGDDAEAAVMIRALNDRGVGVDGIVARRDALTGRALVLVDDEAENSIVVLPGANALLDDSVAVAELATIGAGDVLVLQNEVSAAANRAAADIARRAGAVVVWNAAPAPVAPQDLVHDIDLLVVNENELAQLAALLGVEQPRSDGADDTARLLSKTVDAIRHNGDRAVDAVCTLGADGAVYVSAEGSGRVRAPRVDAVDTTAAGDTLVGYLAAHLRLPLGERLELAGAAGALAVTRDGASSSIPALRDVERMLAATPERTSA</sequence>
<dbReference type="SUPFAM" id="SSF53613">
    <property type="entry name" value="Ribokinase-like"/>
    <property type="match status" value="1"/>
</dbReference>
<evidence type="ECO:0000256" key="2">
    <source>
        <dbReference type="ARBA" id="ARBA00022723"/>
    </source>
</evidence>
<feature type="active site" description="Proton acceptor" evidence="9">
    <location>
        <position position="278"/>
    </location>
</feature>
<dbReference type="Proteomes" id="UP001142372">
    <property type="component" value="Unassembled WGS sequence"/>
</dbReference>
<evidence type="ECO:0000313" key="11">
    <source>
        <dbReference type="EMBL" id="GLJ76172.1"/>
    </source>
</evidence>
<keyword evidence="8 9" id="KW-0119">Carbohydrate metabolism</keyword>
<protein>
    <recommendedName>
        <fullName evidence="9">Ribokinase</fullName>
        <shortName evidence="9">RK</shortName>
        <ecNumber evidence="9">2.7.1.15</ecNumber>
    </recommendedName>
</protein>
<feature type="domain" description="Carbohydrate kinase PfkB" evidence="10">
    <location>
        <begin position="17"/>
        <end position="318"/>
    </location>
</feature>
<dbReference type="GO" id="GO:0005829">
    <property type="term" value="C:cytosol"/>
    <property type="evidence" value="ECO:0007669"/>
    <property type="project" value="TreeGrafter"/>
</dbReference>
<dbReference type="PRINTS" id="PR00990">
    <property type="entry name" value="RIBOKINASE"/>
</dbReference>
<dbReference type="GO" id="GO:0046872">
    <property type="term" value="F:metal ion binding"/>
    <property type="evidence" value="ECO:0007669"/>
    <property type="project" value="UniProtKB-KW"/>
</dbReference>
<gene>
    <name evidence="11" type="primary">rbsK_3</name>
    <name evidence="9" type="synonym">rbsK</name>
    <name evidence="11" type="ORF">GCM10017584_17460</name>
</gene>
<feature type="binding site" evidence="9">
    <location>
        <position position="198"/>
    </location>
    <ligand>
        <name>ATP</name>
        <dbReference type="ChEBI" id="CHEBI:30616"/>
    </ligand>
</feature>
<evidence type="ECO:0000256" key="8">
    <source>
        <dbReference type="ARBA" id="ARBA00023277"/>
    </source>
</evidence>
<evidence type="ECO:0000256" key="4">
    <source>
        <dbReference type="ARBA" id="ARBA00022777"/>
    </source>
</evidence>
<comment type="activity regulation">
    <text evidence="9">Activated by a monovalent cation that binds near, but not in, the active site. The most likely occupant of the site in vivo is potassium. Ion binding induces a conformational change that may alter substrate affinity.</text>
</comment>
<evidence type="ECO:0000256" key="9">
    <source>
        <dbReference type="HAMAP-Rule" id="MF_01987"/>
    </source>
</evidence>
<comment type="function">
    <text evidence="9">Catalyzes the phosphorylation of ribose at O-5 in a reaction requiring ATP and magnesium. The resulting D-ribose-5-phosphate can then be used either for sythesis of nucleotides, histidine, and tryptophan, or as a component of the pentose phosphate pathway.</text>
</comment>
<keyword evidence="7 9" id="KW-0630">Potassium</keyword>
<keyword evidence="1 9" id="KW-0808">Transferase</keyword>
<evidence type="ECO:0000256" key="1">
    <source>
        <dbReference type="ARBA" id="ARBA00022679"/>
    </source>
</evidence>